<dbReference type="AlphaFoldDB" id="A0A834EVP6"/>
<organism evidence="2 3">
    <name type="scientific">Phyllostomus discolor</name>
    <name type="common">pale spear-nosed bat</name>
    <dbReference type="NCBI Taxonomy" id="89673"/>
    <lineage>
        <taxon>Eukaryota</taxon>
        <taxon>Metazoa</taxon>
        <taxon>Chordata</taxon>
        <taxon>Craniata</taxon>
        <taxon>Vertebrata</taxon>
        <taxon>Euteleostomi</taxon>
        <taxon>Mammalia</taxon>
        <taxon>Eutheria</taxon>
        <taxon>Laurasiatheria</taxon>
        <taxon>Chiroptera</taxon>
        <taxon>Yangochiroptera</taxon>
        <taxon>Phyllostomidae</taxon>
        <taxon>Phyllostominae</taxon>
        <taxon>Phyllostomus</taxon>
    </lineage>
</organism>
<accession>A0A834EVP6</accession>
<evidence type="ECO:0000313" key="3">
    <source>
        <dbReference type="Proteomes" id="UP000664940"/>
    </source>
</evidence>
<sequence length="167" mass="18759">MCWCLEPPSRRQRSRGLSPLHLTGGAVPRSCVRRARNPTQVPSLPKSGPWSGPGTVTQEGRRFWGPLDETVSSGEMGWKERSDAAWQMCYWLGLGAVQRAQVCVRSWAFAGESERLRVSVFLVHACGRSRSLRAARLSWLAAFEAVPTHAESSRCRMFRQKKSYLPI</sequence>
<name>A0A834EVP6_9CHIR</name>
<proteinExistence type="predicted"/>
<comment type="caution">
    <text evidence="2">The sequence shown here is derived from an EMBL/GenBank/DDBJ whole genome shotgun (WGS) entry which is preliminary data.</text>
</comment>
<dbReference type="Proteomes" id="UP000664940">
    <property type="component" value="Unassembled WGS sequence"/>
</dbReference>
<gene>
    <name evidence="2" type="ORF">HJG60_007933</name>
</gene>
<evidence type="ECO:0000256" key="1">
    <source>
        <dbReference type="SAM" id="MobiDB-lite"/>
    </source>
</evidence>
<evidence type="ECO:0000313" key="2">
    <source>
        <dbReference type="EMBL" id="KAF6131031.1"/>
    </source>
</evidence>
<protein>
    <submittedName>
        <fullName evidence="2">Uncharacterized protein</fullName>
    </submittedName>
</protein>
<dbReference type="EMBL" id="JABVXQ010000001">
    <property type="protein sequence ID" value="KAF6131031.1"/>
    <property type="molecule type" value="Genomic_DNA"/>
</dbReference>
<reference evidence="2 3" key="1">
    <citation type="journal article" date="2020" name="Nature">
        <title>Six reference-quality genomes reveal evolution of bat adaptations.</title>
        <authorList>
            <person name="Jebb D."/>
            <person name="Huang Z."/>
            <person name="Pippel M."/>
            <person name="Hughes G.M."/>
            <person name="Lavrichenko K."/>
            <person name="Devanna P."/>
            <person name="Winkler S."/>
            <person name="Jermiin L.S."/>
            <person name="Skirmuntt E.C."/>
            <person name="Katzourakis A."/>
            <person name="Burkitt-Gray L."/>
            <person name="Ray D.A."/>
            <person name="Sullivan K.A.M."/>
            <person name="Roscito J.G."/>
            <person name="Kirilenko B.M."/>
            <person name="Davalos L.M."/>
            <person name="Corthals A.P."/>
            <person name="Power M.L."/>
            <person name="Jones G."/>
            <person name="Ransome R.D."/>
            <person name="Dechmann D.K.N."/>
            <person name="Locatelli A.G."/>
            <person name="Puechmaille S.J."/>
            <person name="Fedrigo O."/>
            <person name="Jarvis E.D."/>
            <person name="Hiller M."/>
            <person name="Vernes S.C."/>
            <person name="Myers E.W."/>
            <person name="Teeling E.C."/>
        </authorList>
    </citation>
    <scope>NUCLEOTIDE SEQUENCE [LARGE SCALE GENOMIC DNA]</scope>
    <source>
        <strain evidence="2">Bat1K_MPI-CBG_1</strain>
    </source>
</reference>
<feature type="region of interest" description="Disordered" evidence="1">
    <location>
        <begin position="37"/>
        <end position="61"/>
    </location>
</feature>